<gene>
    <name evidence="6" type="ORF">OO014_11985</name>
</gene>
<dbReference type="PANTHER" id="PTHR43464:SF19">
    <property type="entry name" value="UBIQUINONE BIOSYNTHESIS O-METHYLTRANSFERASE, MITOCHONDRIAL"/>
    <property type="match status" value="1"/>
</dbReference>
<keyword evidence="3" id="KW-0949">S-adenosyl-L-methionine</keyword>
<protein>
    <submittedName>
        <fullName evidence="6">Methyltransferase</fullName>
    </submittedName>
</protein>
<name>A0ABT5GJA9_9MICO</name>
<accession>A0ABT5GJA9</accession>
<feature type="transmembrane region" description="Helical" evidence="4">
    <location>
        <begin position="23"/>
        <end position="44"/>
    </location>
</feature>
<dbReference type="GO" id="GO:0008168">
    <property type="term" value="F:methyltransferase activity"/>
    <property type="evidence" value="ECO:0007669"/>
    <property type="project" value="UniProtKB-KW"/>
</dbReference>
<evidence type="ECO:0000313" key="6">
    <source>
        <dbReference type="EMBL" id="MDC5697980.1"/>
    </source>
</evidence>
<dbReference type="SUPFAM" id="SSF53335">
    <property type="entry name" value="S-adenosyl-L-methionine-dependent methyltransferases"/>
    <property type="match status" value="1"/>
</dbReference>
<keyword evidence="1 6" id="KW-0489">Methyltransferase</keyword>
<organism evidence="6 7">
    <name type="scientific">Intrasporangium calvum</name>
    <dbReference type="NCBI Taxonomy" id="53358"/>
    <lineage>
        <taxon>Bacteria</taxon>
        <taxon>Bacillati</taxon>
        <taxon>Actinomycetota</taxon>
        <taxon>Actinomycetes</taxon>
        <taxon>Micrococcales</taxon>
        <taxon>Intrasporangiaceae</taxon>
        <taxon>Intrasporangium</taxon>
    </lineage>
</organism>
<keyword evidence="2" id="KW-0808">Transferase</keyword>
<dbReference type="EMBL" id="JAPFQL010000048">
    <property type="protein sequence ID" value="MDC5697980.1"/>
    <property type="molecule type" value="Genomic_DNA"/>
</dbReference>
<keyword evidence="4" id="KW-0472">Membrane</keyword>
<dbReference type="CDD" id="cd02440">
    <property type="entry name" value="AdoMet_MTases"/>
    <property type="match status" value="1"/>
</dbReference>
<feature type="domain" description="Methyltransferase type 12" evidence="5">
    <location>
        <begin position="344"/>
        <end position="445"/>
    </location>
</feature>
<evidence type="ECO:0000256" key="2">
    <source>
        <dbReference type="ARBA" id="ARBA00022679"/>
    </source>
</evidence>
<evidence type="ECO:0000313" key="7">
    <source>
        <dbReference type="Proteomes" id="UP001150259"/>
    </source>
</evidence>
<dbReference type="InterPro" id="IPR029063">
    <property type="entry name" value="SAM-dependent_MTases_sf"/>
</dbReference>
<dbReference type="Gene3D" id="3.40.50.150">
    <property type="entry name" value="Vaccinia Virus protein VP39"/>
    <property type="match status" value="1"/>
</dbReference>
<keyword evidence="7" id="KW-1185">Reference proteome</keyword>
<dbReference type="Proteomes" id="UP001150259">
    <property type="component" value="Unassembled WGS sequence"/>
</dbReference>
<evidence type="ECO:0000259" key="5">
    <source>
        <dbReference type="Pfam" id="PF08242"/>
    </source>
</evidence>
<feature type="transmembrane region" description="Helical" evidence="4">
    <location>
        <begin position="159"/>
        <end position="183"/>
    </location>
</feature>
<comment type="caution">
    <text evidence="6">The sequence shown here is derived from an EMBL/GenBank/DDBJ whole genome shotgun (WGS) entry which is preliminary data.</text>
</comment>
<feature type="transmembrane region" description="Helical" evidence="4">
    <location>
        <begin position="116"/>
        <end position="138"/>
    </location>
</feature>
<dbReference type="Pfam" id="PF08242">
    <property type="entry name" value="Methyltransf_12"/>
    <property type="match status" value="1"/>
</dbReference>
<keyword evidence="4" id="KW-1133">Transmembrane helix</keyword>
<reference evidence="6 7" key="1">
    <citation type="submission" date="2022-11" db="EMBL/GenBank/DDBJ databases">
        <title>Anaerobic phenanthrene biodegradation by a DNRA strain PheN6.</title>
        <authorList>
            <person name="Zhang Z."/>
        </authorList>
    </citation>
    <scope>NUCLEOTIDE SEQUENCE [LARGE SCALE GENOMIC DNA]</scope>
    <source>
        <strain evidence="6 7">PheN6</strain>
    </source>
</reference>
<keyword evidence="4" id="KW-0812">Transmembrane</keyword>
<proteinExistence type="predicted"/>
<sequence>MTSTAELTATWAEATDLVVRSDVMAVVVTILLIATWAAAGAIRVRAAVPGAPPRTCLAAAPRLMLDLPGRPGRQTGGANATAGLGAAASSVSLLVLGSGAAGALTLLLTRGHVPPGFSAVGAASAVALLAATVSGVVVRQAHQSKEATGRWLTSRGPHLGLAALVGELALAGSVAAAALALGHTEGVEISGLEVFAAATVARLLTLLRHPAGGAGVADAVLAGLLLGIGSSAALAVGTVVLWRVGMLAGWAASSLMARLTTPLENVVAQTLEPSGSALGELLHRSAFQIVAALPDPLARRTRRLVFQAMFSGSDDPWQYDTMPYEVRKRSFLVASVPPGARTILEVGCAEGHNLRAWGEAHPGARVVGLDISARAVATARLRASHLPNVSVFESDLSGAVATLTRAGASGIDVVVLAEVLYYLGRPHDVRRQLEPLAGVLAPDCLVVLLHPAADAKALHAAAFAALGAHAETSTVMLDDARPVVLETGRRT</sequence>
<evidence type="ECO:0000256" key="4">
    <source>
        <dbReference type="SAM" id="Phobius"/>
    </source>
</evidence>
<evidence type="ECO:0000256" key="3">
    <source>
        <dbReference type="ARBA" id="ARBA00022691"/>
    </source>
</evidence>
<dbReference type="InterPro" id="IPR013217">
    <property type="entry name" value="Methyltransf_12"/>
</dbReference>
<dbReference type="PANTHER" id="PTHR43464">
    <property type="entry name" value="METHYLTRANSFERASE"/>
    <property type="match status" value="1"/>
</dbReference>
<dbReference type="RefSeq" id="WP_272462555.1">
    <property type="nucleotide sequence ID" value="NZ_JAPFQL010000048.1"/>
</dbReference>
<dbReference type="GO" id="GO:0032259">
    <property type="term" value="P:methylation"/>
    <property type="evidence" value="ECO:0007669"/>
    <property type="project" value="UniProtKB-KW"/>
</dbReference>
<evidence type="ECO:0000256" key="1">
    <source>
        <dbReference type="ARBA" id="ARBA00022603"/>
    </source>
</evidence>
<feature type="transmembrane region" description="Helical" evidence="4">
    <location>
        <begin position="80"/>
        <end position="104"/>
    </location>
</feature>
<feature type="transmembrane region" description="Helical" evidence="4">
    <location>
        <begin position="219"/>
        <end position="242"/>
    </location>
</feature>